<keyword evidence="6" id="KW-0408">Iron</keyword>
<comment type="similarity">
    <text evidence="2">Belongs to the gamma-BBH/TMLD family.</text>
</comment>
<keyword evidence="9" id="KW-1185">Reference proteome</keyword>
<dbReference type="Proteomes" id="UP000193218">
    <property type="component" value="Unassembled WGS sequence"/>
</dbReference>
<evidence type="ECO:0000256" key="3">
    <source>
        <dbReference type="ARBA" id="ARBA00022723"/>
    </source>
</evidence>
<dbReference type="PANTHER" id="PTHR10696">
    <property type="entry name" value="GAMMA-BUTYROBETAINE HYDROXYLASE-RELATED"/>
    <property type="match status" value="1"/>
</dbReference>
<dbReference type="PANTHER" id="PTHR10696:SF25">
    <property type="entry name" value="OXIDOREDUCTASE AIM17-RELATED"/>
    <property type="match status" value="1"/>
</dbReference>
<evidence type="ECO:0000259" key="7">
    <source>
        <dbReference type="Pfam" id="PF02668"/>
    </source>
</evidence>
<reference evidence="8 9" key="1">
    <citation type="submission" date="2017-03" db="EMBL/GenBank/DDBJ databases">
        <title>Widespread Adenine N6-methylation of Active Genes in Fungi.</title>
        <authorList>
            <consortium name="DOE Joint Genome Institute"/>
            <person name="Mondo S.J."/>
            <person name="Dannebaum R.O."/>
            <person name="Kuo R.C."/>
            <person name="Louie K.B."/>
            <person name="Bewick A.J."/>
            <person name="Labutti K."/>
            <person name="Haridas S."/>
            <person name="Kuo A."/>
            <person name="Salamov A."/>
            <person name="Ahrendt S.R."/>
            <person name="Lau R."/>
            <person name="Bowen B.P."/>
            <person name="Lipzen A."/>
            <person name="Sullivan W."/>
            <person name="Andreopoulos W.B."/>
            <person name="Clum A."/>
            <person name="Lindquist E."/>
            <person name="Daum C."/>
            <person name="Northen T.R."/>
            <person name="Ramamoorthy G."/>
            <person name="Schmitz R.J."/>
            <person name="Gryganskyi A."/>
            <person name="Culley D."/>
            <person name="Magnuson J."/>
            <person name="James T.Y."/>
            <person name="O'Malley M.A."/>
            <person name="Stajich J.E."/>
            <person name="Spatafora J.W."/>
            <person name="Visel A."/>
            <person name="Grigoriev I.V."/>
        </authorList>
    </citation>
    <scope>NUCLEOTIDE SEQUENCE [LARGE SCALE GENOMIC DNA]</scope>
    <source>
        <strain evidence="8 9">NRRL Y-17943</strain>
    </source>
</reference>
<dbReference type="STRING" id="4999.A0A1Y1UBS4"/>
<evidence type="ECO:0000313" key="9">
    <source>
        <dbReference type="Proteomes" id="UP000193218"/>
    </source>
</evidence>
<comment type="caution">
    <text evidence="8">The sequence shown here is derived from an EMBL/GenBank/DDBJ whole genome shotgun (WGS) entry which is preliminary data.</text>
</comment>
<protein>
    <submittedName>
        <fullName evidence="8">Taurine catabolism dioxygenase TauD, TfdA family-domain-containing protein</fullName>
    </submittedName>
</protein>
<organism evidence="8 9">
    <name type="scientific">Kockovaella imperatae</name>
    <dbReference type="NCBI Taxonomy" id="4999"/>
    <lineage>
        <taxon>Eukaryota</taxon>
        <taxon>Fungi</taxon>
        <taxon>Dikarya</taxon>
        <taxon>Basidiomycota</taxon>
        <taxon>Agaricomycotina</taxon>
        <taxon>Tremellomycetes</taxon>
        <taxon>Tremellales</taxon>
        <taxon>Cuniculitremaceae</taxon>
        <taxon>Kockovaella</taxon>
    </lineage>
</organism>
<dbReference type="OrthoDB" id="406634at2759"/>
<dbReference type="EMBL" id="NBSH01000012">
    <property type="protein sequence ID" value="ORX34984.1"/>
    <property type="molecule type" value="Genomic_DNA"/>
</dbReference>
<evidence type="ECO:0000256" key="6">
    <source>
        <dbReference type="ARBA" id="ARBA00023004"/>
    </source>
</evidence>
<keyword evidence="3" id="KW-0479">Metal-binding</keyword>
<dbReference type="InterPro" id="IPR050411">
    <property type="entry name" value="AlphaKG_dependent_hydroxylases"/>
</dbReference>
<evidence type="ECO:0000256" key="2">
    <source>
        <dbReference type="ARBA" id="ARBA00008654"/>
    </source>
</evidence>
<dbReference type="Gene3D" id="3.60.130.10">
    <property type="entry name" value="Clavaminate synthase-like"/>
    <property type="match status" value="1"/>
</dbReference>
<proteinExistence type="inferred from homology"/>
<keyword evidence="5" id="KW-0560">Oxidoreductase</keyword>
<dbReference type="InParanoid" id="A0A1Y1UBS4"/>
<evidence type="ECO:0000256" key="5">
    <source>
        <dbReference type="ARBA" id="ARBA00023002"/>
    </source>
</evidence>
<name>A0A1Y1UBS4_9TREE</name>
<dbReference type="RefSeq" id="XP_021869200.1">
    <property type="nucleotide sequence ID" value="XM_022013568.1"/>
</dbReference>
<dbReference type="GO" id="GO:0045329">
    <property type="term" value="P:carnitine biosynthetic process"/>
    <property type="evidence" value="ECO:0007669"/>
    <property type="project" value="TreeGrafter"/>
</dbReference>
<keyword evidence="4 8" id="KW-0223">Dioxygenase</keyword>
<evidence type="ECO:0000313" key="8">
    <source>
        <dbReference type="EMBL" id="ORX34984.1"/>
    </source>
</evidence>
<dbReference type="GO" id="GO:0046872">
    <property type="term" value="F:metal ion binding"/>
    <property type="evidence" value="ECO:0007669"/>
    <property type="project" value="UniProtKB-KW"/>
</dbReference>
<dbReference type="SUPFAM" id="SSF51197">
    <property type="entry name" value="Clavaminate synthase-like"/>
    <property type="match status" value="1"/>
</dbReference>
<comment type="cofactor">
    <cofactor evidence="1">
        <name>Fe(2+)</name>
        <dbReference type="ChEBI" id="CHEBI:29033"/>
    </cofactor>
</comment>
<dbReference type="Pfam" id="PF02668">
    <property type="entry name" value="TauD"/>
    <property type="match status" value="1"/>
</dbReference>
<gene>
    <name evidence="8" type="ORF">BD324DRAFT_582595</name>
</gene>
<dbReference type="InterPro" id="IPR042098">
    <property type="entry name" value="TauD-like_sf"/>
</dbReference>
<dbReference type="InterPro" id="IPR003819">
    <property type="entry name" value="TauD/TfdA-like"/>
</dbReference>
<dbReference type="GeneID" id="33555376"/>
<dbReference type="GO" id="GO:0005739">
    <property type="term" value="C:mitochondrion"/>
    <property type="evidence" value="ECO:0007669"/>
    <property type="project" value="TreeGrafter"/>
</dbReference>
<evidence type="ECO:0000256" key="4">
    <source>
        <dbReference type="ARBA" id="ARBA00022964"/>
    </source>
</evidence>
<sequence>MVRNSSLAPTRIWRTPQDLLRLAQRLTGGKRDFEFDYAQLTDANSQVVEDRLGCLLSQLQTAGIALIKGVPIDTTTGEKSAKAIKEVASWIGPIRHTFYGETWDVINLGKDSKNVAYTNHNLGLHMDLMYFENPPRFQLLHCLRNQVEGGASYFVDSFAVRSRMHKEFPTLHQALSKNRIPFKYKNDGHSLLTNRAIFERSTHGGWTTVAWSPPFQGVTGSPNERVQRDISAKWSDRNQDFLEGVAKFEELINDSAARYQFTMKAGDLVLFDNRRILHARQAFTEYSAEKKKEMGIVDGEVNRWLKGCYIDGDAVWDKLAVLRAKYGKRQKWDWTGDKIAA</sequence>
<feature type="domain" description="TauD/TfdA-like" evidence="7">
    <location>
        <begin position="34"/>
        <end position="287"/>
    </location>
</feature>
<accession>A0A1Y1UBS4</accession>
<dbReference type="AlphaFoldDB" id="A0A1Y1UBS4"/>
<dbReference type="GO" id="GO:0051213">
    <property type="term" value="F:dioxygenase activity"/>
    <property type="evidence" value="ECO:0007669"/>
    <property type="project" value="UniProtKB-KW"/>
</dbReference>
<evidence type="ECO:0000256" key="1">
    <source>
        <dbReference type="ARBA" id="ARBA00001954"/>
    </source>
</evidence>